<dbReference type="PANTHER" id="PTHR21456:SF1">
    <property type="entry name" value="C2 NT-TYPE DOMAIN-CONTAINING PROTEIN"/>
    <property type="match status" value="1"/>
</dbReference>
<gene>
    <name evidence="3" type="ORF">PC113_g3934</name>
    <name evidence="4" type="ORF">PC117_g4063</name>
    <name evidence="5" type="ORF">PC118_g1645</name>
</gene>
<evidence type="ECO:0000256" key="1">
    <source>
        <dbReference type="SAM" id="MobiDB-lite"/>
    </source>
</evidence>
<dbReference type="InterPro" id="IPR019448">
    <property type="entry name" value="NT-C2"/>
</dbReference>
<feature type="region of interest" description="Disordered" evidence="1">
    <location>
        <begin position="131"/>
        <end position="167"/>
    </location>
</feature>
<name>A0A8T1GJ58_9STRA</name>
<sequence length="194" mass="21322">MFGCLPAKTPLTKSCSISTLGITETCGVLTANRVVWDAPLTITNCILKLEPRTKTLKRCNLRISIRQLAHASAGGYTRLGVITVDLAEYLGGNKITRSFLLEDSRLNSTLNITIHNEQVRGDVMFRWKTPNPVSTDVEGDETAQPEQGPVRQKTSSPPRLPQQQSALQAVEDIVRELRASRANTPTLQQDKSPA</sequence>
<dbReference type="AlphaFoldDB" id="A0A8T1GJ58"/>
<dbReference type="PROSITE" id="PS51840">
    <property type="entry name" value="C2_NT"/>
    <property type="match status" value="1"/>
</dbReference>
<dbReference type="EMBL" id="RCMG01000064">
    <property type="protein sequence ID" value="KAG2865157.1"/>
    <property type="molecule type" value="Genomic_DNA"/>
</dbReference>
<evidence type="ECO:0000259" key="2">
    <source>
        <dbReference type="PROSITE" id="PS51840"/>
    </source>
</evidence>
<evidence type="ECO:0000313" key="3">
    <source>
        <dbReference type="EMBL" id="KAG2865157.1"/>
    </source>
</evidence>
<dbReference type="InterPro" id="IPR039931">
    <property type="entry name" value="EEIG1/2-like"/>
</dbReference>
<dbReference type="Proteomes" id="UP000735874">
    <property type="component" value="Unassembled WGS sequence"/>
</dbReference>
<evidence type="ECO:0000313" key="6">
    <source>
        <dbReference type="Proteomes" id="UP000697107"/>
    </source>
</evidence>
<dbReference type="PANTHER" id="PTHR21456">
    <property type="entry name" value="FAMILY WITH SEQUENCE SIMILARITY 102"/>
    <property type="match status" value="1"/>
</dbReference>
<feature type="compositionally biased region" description="Polar residues" evidence="1">
    <location>
        <begin position="152"/>
        <end position="167"/>
    </location>
</feature>
<protein>
    <recommendedName>
        <fullName evidence="2">C2 NT-type domain-containing protein</fullName>
    </recommendedName>
</protein>
<evidence type="ECO:0000313" key="4">
    <source>
        <dbReference type="EMBL" id="KAG2950879.1"/>
    </source>
</evidence>
<comment type="caution">
    <text evidence="5">The sequence shown here is derived from an EMBL/GenBank/DDBJ whole genome shotgun (WGS) entry which is preliminary data.</text>
</comment>
<organism evidence="5 6">
    <name type="scientific">Phytophthora cactorum</name>
    <dbReference type="NCBI Taxonomy" id="29920"/>
    <lineage>
        <taxon>Eukaryota</taxon>
        <taxon>Sar</taxon>
        <taxon>Stramenopiles</taxon>
        <taxon>Oomycota</taxon>
        <taxon>Peronosporomycetes</taxon>
        <taxon>Peronosporales</taxon>
        <taxon>Peronosporaceae</taxon>
        <taxon>Phytophthora</taxon>
    </lineage>
</organism>
<accession>A0A8T1GJ58</accession>
<evidence type="ECO:0000313" key="5">
    <source>
        <dbReference type="EMBL" id="KAG2997935.1"/>
    </source>
</evidence>
<proteinExistence type="predicted"/>
<dbReference type="EMBL" id="RCML01000021">
    <property type="protein sequence ID" value="KAG2997935.1"/>
    <property type="molecule type" value="Genomic_DNA"/>
</dbReference>
<feature type="domain" description="C2 NT-type" evidence="2">
    <location>
        <begin position="1"/>
        <end position="118"/>
    </location>
</feature>
<dbReference type="EMBL" id="RCMK01000062">
    <property type="protein sequence ID" value="KAG2950879.1"/>
    <property type="molecule type" value="Genomic_DNA"/>
</dbReference>
<reference evidence="5" key="1">
    <citation type="submission" date="2018-10" db="EMBL/GenBank/DDBJ databases">
        <title>Effector identification in a new, highly contiguous assembly of the strawberry crown rot pathogen Phytophthora cactorum.</title>
        <authorList>
            <person name="Armitage A.D."/>
            <person name="Nellist C.F."/>
            <person name="Bates H."/>
            <person name="Vickerstaff R.J."/>
            <person name="Harrison R.J."/>
        </authorList>
    </citation>
    <scope>NUCLEOTIDE SEQUENCE</scope>
    <source>
        <strain evidence="3">15-7</strain>
        <strain evidence="4">4040</strain>
        <strain evidence="5">P415</strain>
    </source>
</reference>
<dbReference type="Pfam" id="PF10358">
    <property type="entry name" value="NT-C2"/>
    <property type="match status" value="1"/>
</dbReference>
<dbReference type="Proteomes" id="UP000697107">
    <property type="component" value="Unassembled WGS sequence"/>
</dbReference>
<dbReference type="Proteomes" id="UP000736787">
    <property type="component" value="Unassembled WGS sequence"/>
</dbReference>